<protein>
    <recommendedName>
        <fullName evidence="3">Four helix bundle protein</fullName>
    </recommendedName>
</protein>
<dbReference type="PANTHER" id="PTHR38471:SF2">
    <property type="entry name" value="FOUR HELIX BUNDLE PROTEIN"/>
    <property type="match status" value="1"/>
</dbReference>
<evidence type="ECO:0000313" key="2">
    <source>
        <dbReference type="Proteomes" id="UP000177268"/>
    </source>
</evidence>
<organism evidence="1 2">
    <name type="scientific">Candidatus Gottesmanbacteria bacterium RBG_13_45_10</name>
    <dbReference type="NCBI Taxonomy" id="1798370"/>
    <lineage>
        <taxon>Bacteria</taxon>
        <taxon>Candidatus Gottesmaniibacteriota</taxon>
    </lineage>
</organism>
<dbReference type="Pfam" id="PF05635">
    <property type="entry name" value="23S_rRNA_IVP"/>
    <property type="match status" value="1"/>
</dbReference>
<reference evidence="1 2" key="1">
    <citation type="journal article" date="2016" name="Nat. Commun.">
        <title>Thousands of microbial genomes shed light on interconnected biogeochemical processes in an aquifer system.</title>
        <authorList>
            <person name="Anantharaman K."/>
            <person name="Brown C.T."/>
            <person name="Hug L.A."/>
            <person name="Sharon I."/>
            <person name="Castelle C.J."/>
            <person name="Probst A.J."/>
            <person name="Thomas B.C."/>
            <person name="Singh A."/>
            <person name="Wilkins M.J."/>
            <person name="Karaoz U."/>
            <person name="Brodie E.L."/>
            <person name="Williams K.H."/>
            <person name="Hubbard S.S."/>
            <person name="Banfield J.F."/>
        </authorList>
    </citation>
    <scope>NUCLEOTIDE SEQUENCE [LARGE SCALE GENOMIC DNA]</scope>
</reference>
<dbReference type="STRING" id="1798370.A2Z00_03815"/>
<dbReference type="Proteomes" id="UP000177268">
    <property type="component" value="Unassembled WGS sequence"/>
</dbReference>
<proteinExistence type="predicted"/>
<name>A0A1F5ZHL1_9BACT</name>
<evidence type="ECO:0000313" key="1">
    <source>
        <dbReference type="EMBL" id="OGG11825.1"/>
    </source>
</evidence>
<gene>
    <name evidence="1" type="ORF">A2Z00_03815</name>
</gene>
<dbReference type="SUPFAM" id="SSF158446">
    <property type="entry name" value="IVS-encoded protein-like"/>
    <property type="match status" value="1"/>
</dbReference>
<dbReference type="Gene3D" id="1.20.1440.60">
    <property type="entry name" value="23S rRNA-intervening sequence"/>
    <property type="match status" value="1"/>
</dbReference>
<dbReference type="CDD" id="cd16377">
    <property type="entry name" value="23S_rRNA_IVP_like"/>
    <property type="match status" value="1"/>
</dbReference>
<dbReference type="NCBIfam" id="TIGR02436">
    <property type="entry name" value="four helix bundle protein"/>
    <property type="match status" value="1"/>
</dbReference>
<dbReference type="InterPro" id="IPR012657">
    <property type="entry name" value="23S_rRNA-intervening_sequence"/>
</dbReference>
<dbReference type="PANTHER" id="PTHR38471">
    <property type="entry name" value="FOUR HELIX BUNDLE PROTEIN"/>
    <property type="match status" value="1"/>
</dbReference>
<comment type="caution">
    <text evidence="1">The sequence shown here is derived from an EMBL/GenBank/DDBJ whole genome shotgun (WGS) entry which is preliminary data.</text>
</comment>
<dbReference type="AlphaFoldDB" id="A0A1F5ZHL1"/>
<dbReference type="EMBL" id="MFIZ01000014">
    <property type="protein sequence ID" value="OGG11825.1"/>
    <property type="molecule type" value="Genomic_DNA"/>
</dbReference>
<sequence length="118" mass="13658">MELIGYKRLIVWQKTDELALLIYKITASFPKSEIFSLTSQLRRAALSVPTNIVEGYARNSRIEFKRFIVIALGSLAETKYLLDVSFRLKYIDEGVCNKAMYVADESGRLLWKLYRSIK</sequence>
<dbReference type="InterPro" id="IPR036583">
    <property type="entry name" value="23S_rRNA_IVS_sf"/>
</dbReference>
<accession>A0A1F5ZHL1</accession>
<evidence type="ECO:0008006" key="3">
    <source>
        <dbReference type="Google" id="ProtNLM"/>
    </source>
</evidence>